<keyword evidence="2" id="KW-1185">Reference proteome</keyword>
<sequence length="486" mass="54383">MNFNLVEMYNGLLRFNKHILNELAEGLKHLPNLDGVSKGDSLIINEQGNPAWGSAAFIPTFENAAYGIEWTKDNNDIIRIGNAKFHRELPIQNRLKGCVYNEKKISYFLNPTGWAKPLENGLIPPLDGSDGDVGVRVPEFYMCVKDTGTKYQLWISDFNIDGTFTRVHPFIISHTKTMTRTREDGKEEVFSACIKPDDTRYLGGNKSSSVVATKLQGRPRTGISYDKANEFCANRGDWITMIDYLEYCALQALCYIEYANFDNQATLNVNLTSDGFKQGGLSAGVTNLDWDRWTAFNGNNPIVQTYWTAEHNIGNGSTNGDFYTLGNYNADGSNFDTYPAVYRGILNFFGDILTFVRDVAIINRNANYNSVYLLKKGVNHSDVTIDNIQDKCYFIGDQANTDGFITEFDFRFGPYFVPNKVGTNKKADYNSKRGSDGQDTDKAVRVLLLGGGAHYDSSADSGFFYSNWVRSGSLANVGFFTTVKLD</sequence>
<evidence type="ECO:0000313" key="2">
    <source>
        <dbReference type="Proteomes" id="UP001097704"/>
    </source>
</evidence>
<evidence type="ECO:0000313" key="1">
    <source>
        <dbReference type="EMBL" id="DAB41572.1"/>
    </source>
</evidence>
<dbReference type="RefSeq" id="YP_010509460.1">
    <property type="nucleotide sequence ID" value="NC_067194.1"/>
</dbReference>
<gene>
    <name evidence="1" type="primary">KP06_gp54</name>
</gene>
<dbReference type="GeneID" id="75576121"/>
<reference evidence="1 2" key="1">
    <citation type="journal article" date="2014" name="Nat. Commun.">
        <title>A highly abundant bacteriophage discovered in the unknown sequences of human faecal metagenomes.</title>
        <authorList>
            <person name="Dutilh B.E."/>
            <person name="Cassman N."/>
            <person name="McNair K."/>
            <person name="Sanchez S.E."/>
            <person name="Silva G.G."/>
            <person name="Boling L."/>
            <person name="Barr J.J."/>
            <person name="Speth D.R."/>
            <person name="Seguritan V."/>
            <person name="Aziz R.K."/>
            <person name="Felts B."/>
            <person name="Dinsdale E.A."/>
            <person name="Mokili J.L."/>
            <person name="Edwards R.A."/>
        </authorList>
    </citation>
    <scope>NUCLEOTIDE SEQUENCE [LARGE SCALE GENOMIC DNA]</scope>
</reference>
<accession>A0A348JCS7</accession>
<protein>
    <submittedName>
        <fullName evidence="1">Phage tail-collar fiber protein (DUF3751)</fullName>
    </submittedName>
</protein>
<dbReference type="Proteomes" id="UP001097704">
    <property type="component" value="Segment"/>
</dbReference>
<organism evidence="1 2">
    <name type="scientific">Carjivirus communis</name>
    <dbReference type="NCBI Taxonomy" id="2955582"/>
    <lineage>
        <taxon>Viruses</taxon>
        <taxon>Duplodnaviria</taxon>
        <taxon>Heunggongvirae</taxon>
        <taxon>Uroviricota</taxon>
        <taxon>Caudoviricetes</taxon>
        <taxon>Crassvirales</taxon>
        <taxon>Intestiviridae</taxon>
        <taxon>Crudevirinae</taxon>
        <taxon>Carjivirus</taxon>
    </lineage>
</organism>
<proteinExistence type="predicted"/>
<name>A0A348JCS7_9CAUD</name>
<dbReference type="EMBL" id="BK010471">
    <property type="protein sequence ID" value="DAB41572.1"/>
    <property type="molecule type" value="Genomic_DNA"/>
</dbReference>
<dbReference type="KEGG" id="vg:75576121"/>